<dbReference type="SUPFAM" id="SSF55961">
    <property type="entry name" value="Bet v1-like"/>
    <property type="match status" value="1"/>
</dbReference>
<dbReference type="InterPro" id="IPR019587">
    <property type="entry name" value="Polyketide_cyclase/dehydratase"/>
</dbReference>
<keyword evidence="2" id="KW-1185">Reference proteome</keyword>
<reference evidence="1 2" key="1">
    <citation type="journal article" date="2019" name="Int. J. Syst. Evol. Microbiol.">
        <title>The Global Catalogue of Microorganisms (GCM) 10K type strain sequencing project: providing services to taxonomists for standard genome sequencing and annotation.</title>
        <authorList>
            <consortium name="The Broad Institute Genomics Platform"/>
            <consortium name="The Broad Institute Genome Sequencing Center for Infectious Disease"/>
            <person name="Wu L."/>
            <person name="Ma J."/>
        </authorList>
    </citation>
    <scope>NUCLEOTIDE SEQUENCE [LARGE SCALE GENOMIC DNA]</scope>
    <source>
        <strain evidence="1 2">JCM 10671</strain>
    </source>
</reference>
<dbReference type="Gene3D" id="3.30.530.20">
    <property type="match status" value="1"/>
</dbReference>
<dbReference type="InterPro" id="IPR023393">
    <property type="entry name" value="START-like_dom_sf"/>
</dbReference>
<dbReference type="EMBL" id="BAAAHE010000016">
    <property type="protein sequence ID" value="GAA0618923.1"/>
    <property type="molecule type" value="Genomic_DNA"/>
</dbReference>
<comment type="caution">
    <text evidence="1">The sequence shown here is derived from an EMBL/GenBank/DDBJ whole genome shotgun (WGS) entry which is preliminary data.</text>
</comment>
<evidence type="ECO:0000313" key="2">
    <source>
        <dbReference type="Proteomes" id="UP001500957"/>
    </source>
</evidence>
<organism evidence="1 2">
    <name type="scientific">Sporichthya brevicatena</name>
    <dbReference type="NCBI Taxonomy" id="171442"/>
    <lineage>
        <taxon>Bacteria</taxon>
        <taxon>Bacillati</taxon>
        <taxon>Actinomycetota</taxon>
        <taxon>Actinomycetes</taxon>
        <taxon>Sporichthyales</taxon>
        <taxon>Sporichthyaceae</taxon>
        <taxon>Sporichthya</taxon>
    </lineage>
</organism>
<dbReference type="RefSeq" id="WP_344604526.1">
    <property type="nucleotide sequence ID" value="NZ_BAAAHE010000016.1"/>
</dbReference>
<protein>
    <submittedName>
        <fullName evidence="1">SRPBCC family protein</fullName>
    </submittedName>
</protein>
<evidence type="ECO:0000313" key="1">
    <source>
        <dbReference type="EMBL" id="GAA0618923.1"/>
    </source>
</evidence>
<proteinExistence type="predicted"/>
<dbReference type="Proteomes" id="UP001500957">
    <property type="component" value="Unassembled WGS sequence"/>
</dbReference>
<gene>
    <name evidence="1" type="ORF">GCM10009547_21630</name>
</gene>
<name>A0ABN1GTG1_9ACTN</name>
<dbReference type="Pfam" id="PF10604">
    <property type="entry name" value="Polyketide_cyc2"/>
    <property type="match status" value="1"/>
</dbReference>
<sequence length="157" mass="16874">MSDQLRVRRDVDATPEQIFAVLSDPARHPEIDGAGMVLGLAAGGPVSAVGDTFTMNMNNSILDDYQVTSRVTAFEPGRRIGWSPCGLAGDTLDRLGDMKPGGQTFTFELEPNGSGGTTVTQVYDWSGVEDPQFRSLMPFLKEKHLAETLEKLGKAAG</sequence>
<accession>A0ABN1GTG1</accession>